<evidence type="ECO:0000256" key="6">
    <source>
        <dbReference type="ARBA" id="ARBA00022889"/>
    </source>
</evidence>
<dbReference type="GO" id="GO:0007160">
    <property type="term" value="P:cell-matrix adhesion"/>
    <property type="evidence" value="ECO:0007669"/>
    <property type="project" value="TreeGrafter"/>
</dbReference>
<dbReference type="InterPro" id="IPR048286">
    <property type="entry name" value="Integrin_alpha_Ig-like_3"/>
</dbReference>
<dbReference type="SUPFAM" id="SSF69179">
    <property type="entry name" value="Integrin domains"/>
    <property type="match status" value="2"/>
</dbReference>
<evidence type="ECO:0000256" key="10">
    <source>
        <dbReference type="ARBA" id="ARBA00023170"/>
    </source>
</evidence>
<evidence type="ECO:0000259" key="15">
    <source>
        <dbReference type="Pfam" id="PF20806"/>
    </source>
</evidence>
<dbReference type="Proteomes" id="UP000076502">
    <property type="component" value="Unassembled WGS sequence"/>
</dbReference>
<evidence type="ECO:0000256" key="4">
    <source>
        <dbReference type="ARBA" id="ARBA00022729"/>
    </source>
</evidence>
<name>A0A154PLR9_DUFNO</name>
<evidence type="ECO:0000256" key="7">
    <source>
        <dbReference type="ARBA" id="ARBA00022989"/>
    </source>
</evidence>
<dbReference type="Gene3D" id="2.60.40.1530">
    <property type="entry name" value="ntegrin, alpha v. Chain A, domain 4"/>
    <property type="match status" value="1"/>
</dbReference>
<evidence type="ECO:0000256" key="13">
    <source>
        <dbReference type="RuleBase" id="RU003762"/>
    </source>
</evidence>
<keyword evidence="10 13" id="KW-0675">Receptor</keyword>
<evidence type="ECO:0000313" key="17">
    <source>
        <dbReference type="Proteomes" id="UP000076502"/>
    </source>
</evidence>
<evidence type="ECO:0000256" key="5">
    <source>
        <dbReference type="ARBA" id="ARBA00022737"/>
    </source>
</evidence>
<dbReference type="InterPro" id="IPR013517">
    <property type="entry name" value="FG-GAP"/>
</dbReference>
<keyword evidence="11" id="KW-0325">Glycoprotein</keyword>
<gene>
    <name evidence="16" type="ORF">WN55_04323</name>
</gene>
<organism evidence="16 17">
    <name type="scientific">Dufourea novaeangliae</name>
    <name type="common">Sweat bee</name>
    <dbReference type="NCBI Taxonomy" id="178035"/>
    <lineage>
        <taxon>Eukaryota</taxon>
        <taxon>Metazoa</taxon>
        <taxon>Ecdysozoa</taxon>
        <taxon>Arthropoda</taxon>
        <taxon>Hexapoda</taxon>
        <taxon>Insecta</taxon>
        <taxon>Pterygota</taxon>
        <taxon>Neoptera</taxon>
        <taxon>Endopterygota</taxon>
        <taxon>Hymenoptera</taxon>
        <taxon>Apocrita</taxon>
        <taxon>Aculeata</taxon>
        <taxon>Apoidea</taxon>
        <taxon>Anthophila</taxon>
        <taxon>Halictidae</taxon>
        <taxon>Rophitinae</taxon>
        <taxon>Dufourea</taxon>
    </lineage>
</organism>
<evidence type="ECO:0000259" key="14">
    <source>
        <dbReference type="Pfam" id="PF20805"/>
    </source>
</evidence>
<evidence type="ECO:0000256" key="1">
    <source>
        <dbReference type="ARBA" id="ARBA00004479"/>
    </source>
</evidence>
<protein>
    <submittedName>
        <fullName evidence="16">Integrin alpha-4</fullName>
    </submittedName>
</protein>
<comment type="subcellular location">
    <subcellularLocation>
        <location evidence="1 13">Membrane</location>
        <topology evidence="1 13">Single-pass type I membrane protein</topology>
    </subcellularLocation>
</comment>
<dbReference type="InterPro" id="IPR000413">
    <property type="entry name" value="Integrin_alpha"/>
</dbReference>
<dbReference type="Gene3D" id="1.20.5.930">
    <property type="entry name" value="Bicelle-embedded integrin alpha(iib) transmembrane segment"/>
    <property type="match status" value="1"/>
</dbReference>
<dbReference type="Pfam" id="PF01839">
    <property type="entry name" value="FG-GAP"/>
    <property type="match status" value="2"/>
</dbReference>
<comment type="similarity">
    <text evidence="2 13">Belongs to the integrin alpha chain family.</text>
</comment>
<keyword evidence="17" id="KW-1185">Reference proteome</keyword>
<dbReference type="Gene3D" id="2.60.40.1460">
    <property type="entry name" value="Integrin domains. Chain A, domain 2"/>
    <property type="match status" value="1"/>
</dbReference>
<dbReference type="Pfam" id="PF20806">
    <property type="entry name" value="Integrin_A_Ig_3"/>
    <property type="match status" value="1"/>
</dbReference>
<feature type="domain" description="Integrin alpha second immunoglobulin-like" evidence="14">
    <location>
        <begin position="607"/>
        <end position="734"/>
    </location>
</feature>
<dbReference type="Gene3D" id="2.130.10.130">
    <property type="entry name" value="Integrin alpha, N-terminal"/>
    <property type="match status" value="1"/>
</dbReference>
<dbReference type="GO" id="GO:0033627">
    <property type="term" value="P:cell adhesion mediated by integrin"/>
    <property type="evidence" value="ECO:0007669"/>
    <property type="project" value="TreeGrafter"/>
</dbReference>
<evidence type="ECO:0000256" key="8">
    <source>
        <dbReference type="ARBA" id="ARBA00023037"/>
    </source>
</evidence>
<feature type="transmembrane region" description="Helical" evidence="13">
    <location>
        <begin position="993"/>
        <end position="1020"/>
    </location>
</feature>
<keyword evidence="3 13" id="KW-0812">Transmembrane</keyword>
<keyword evidence="8 13" id="KW-0401">Integrin</keyword>
<feature type="repeat" description="FG-GAP" evidence="12">
    <location>
        <begin position="343"/>
        <end position="398"/>
    </location>
</feature>
<evidence type="ECO:0000256" key="3">
    <source>
        <dbReference type="ARBA" id="ARBA00022692"/>
    </source>
</evidence>
<dbReference type="GO" id="GO:0007157">
    <property type="term" value="P:heterophilic cell-cell adhesion via plasma membrane cell adhesion molecules"/>
    <property type="evidence" value="ECO:0007669"/>
    <property type="project" value="UniProtKB-ARBA"/>
</dbReference>
<proteinExistence type="inferred from homology"/>
<dbReference type="Pfam" id="PF20805">
    <property type="entry name" value="Integrin_A_Ig_2"/>
    <property type="match status" value="1"/>
</dbReference>
<keyword evidence="9 13" id="KW-0472">Membrane</keyword>
<dbReference type="SMART" id="SM00191">
    <property type="entry name" value="Int_alpha"/>
    <property type="match status" value="5"/>
</dbReference>
<evidence type="ECO:0000256" key="11">
    <source>
        <dbReference type="ARBA" id="ARBA00023180"/>
    </source>
</evidence>
<feature type="repeat" description="FG-GAP" evidence="12">
    <location>
        <begin position="286"/>
        <end position="342"/>
    </location>
</feature>
<evidence type="ECO:0000256" key="12">
    <source>
        <dbReference type="PROSITE-ProRule" id="PRU00803"/>
    </source>
</evidence>
<dbReference type="PRINTS" id="PR01185">
    <property type="entry name" value="INTEGRINA"/>
</dbReference>
<dbReference type="STRING" id="178035.A0A154PLR9"/>
<dbReference type="GO" id="GO:0005178">
    <property type="term" value="F:integrin binding"/>
    <property type="evidence" value="ECO:0007669"/>
    <property type="project" value="TreeGrafter"/>
</dbReference>
<dbReference type="InterPro" id="IPR013519">
    <property type="entry name" value="Int_alpha_beta-p"/>
</dbReference>
<dbReference type="EMBL" id="KQ434977">
    <property type="protein sequence ID" value="KZC12806.1"/>
    <property type="molecule type" value="Genomic_DNA"/>
</dbReference>
<keyword evidence="4" id="KW-0732">Signal</keyword>
<reference evidence="16 17" key="1">
    <citation type="submission" date="2015-07" db="EMBL/GenBank/DDBJ databases">
        <title>The genome of Dufourea novaeangliae.</title>
        <authorList>
            <person name="Pan H."/>
            <person name="Kapheim K."/>
        </authorList>
    </citation>
    <scope>NUCLEOTIDE SEQUENCE [LARGE SCALE GENOMIC DNA]</scope>
    <source>
        <strain evidence="16">0120121106</strain>
        <tissue evidence="16">Whole body</tissue>
    </source>
</reference>
<feature type="domain" description="Integrin alpha third immunoglobulin-like" evidence="15">
    <location>
        <begin position="775"/>
        <end position="969"/>
    </location>
</feature>
<dbReference type="OrthoDB" id="5573735at2759"/>
<dbReference type="InterPro" id="IPR032695">
    <property type="entry name" value="Integrin_dom_sf"/>
</dbReference>
<evidence type="ECO:0000313" key="16">
    <source>
        <dbReference type="EMBL" id="KZC12806.1"/>
    </source>
</evidence>
<evidence type="ECO:0000256" key="9">
    <source>
        <dbReference type="ARBA" id="ARBA00023136"/>
    </source>
</evidence>
<dbReference type="InterPro" id="IPR048285">
    <property type="entry name" value="Integrin_alpha_Ig-like_2"/>
</dbReference>
<accession>A0A154PLR9</accession>
<keyword evidence="6 13" id="KW-0130">Cell adhesion</keyword>
<evidence type="ECO:0000256" key="2">
    <source>
        <dbReference type="ARBA" id="ARBA00008054"/>
    </source>
</evidence>
<keyword evidence="7 13" id="KW-1133">Transmembrane helix</keyword>
<dbReference type="Gene3D" id="2.60.40.1510">
    <property type="entry name" value="ntegrin, alpha v. Chain A, domain 3"/>
    <property type="match status" value="1"/>
</dbReference>
<dbReference type="InterPro" id="IPR028994">
    <property type="entry name" value="Integrin_alpha_N"/>
</dbReference>
<dbReference type="PROSITE" id="PS51470">
    <property type="entry name" value="FG_GAP"/>
    <property type="match status" value="2"/>
</dbReference>
<dbReference type="PANTHER" id="PTHR23220:SF83">
    <property type="entry name" value="INTEGRIN ALPHA-PS3-RELATED"/>
    <property type="match status" value="1"/>
</dbReference>
<keyword evidence="5" id="KW-0677">Repeat</keyword>
<dbReference type="SUPFAM" id="SSF69318">
    <property type="entry name" value="Integrin alpha N-terminal domain"/>
    <property type="match status" value="1"/>
</dbReference>
<dbReference type="GO" id="GO:0008305">
    <property type="term" value="C:integrin complex"/>
    <property type="evidence" value="ECO:0007669"/>
    <property type="project" value="InterPro"/>
</dbReference>
<dbReference type="GO" id="GO:0009897">
    <property type="term" value="C:external side of plasma membrane"/>
    <property type="evidence" value="ECO:0007669"/>
    <property type="project" value="TreeGrafter"/>
</dbReference>
<dbReference type="PANTHER" id="PTHR23220">
    <property type="entry name" value="INTEGRIN ALPHA"/>
    <property type="match status" value="1"/>
</dbReference>
<sequence length="1043" mass="118400">MKPILFLFLTVAYGYNIDTTFPIVYLYSAKFSSTSYFGYTVCLYHESINNTSWLIVGAPRANYSSFVKQKFRQLIEPGVVYRCSLDSPFCQEMKQKEIRDEESYITQLEMNIVIKKQRGWFGSAMSIDKSNGVLTVCAPRTIVSIFNPYDNIHFDTMQGMCYSGKISSTVLSTEYEDLEYHNFRSNIWYNPMYGFSIHYASIKEVKERRRITGKPMHETYGIVEIIQENKRLLAELPLNDELSQFGYSVESGYFFNKSQLLYVSGAPGWHYVGQVAIIDATTNVTSIVAKLQGTSTGEFFGASLAVGDIDNDGFDDLLVGAPYWEQDNGKVYGYFGTSKGHFEEVITLQGIVESSHFGYAIASGDLDADGFDDIIVGAPWEDSGVVYIYNGGTDLKHKNLRASERIEAIHFSLPDTYPKLERFGFSTSKPIDIDGNGYLDIPVGAYKSGYAVVLRSKPVVKTELLIRTVPSVLERDAKQFIVEICPRYDGQVSQIFIVISFKYNVMDYNSLLDMESEIRVTVDEQHQRTKEKLFQMKSSTLTSTACFETRVNILRNIRDFIEPISILARHDFVNTNASSHFCKFCPVERRTNKLNVAQILLPFNIDCGTDKICNSNISATAKFYGVRDNDTWIVGSTEVNLEISLKNYGEPAYLTTLQFTFPKGVILRSILPFCQEDTSKDKLLVFCEAGNPLWKGEERNITLDLDMKDLIHDSLYNRELNFYIAIETRSTNQGTTSITRMLNLVNEVSLSLNGKANEEAYYLSTIKDAASNISFQHTYQVYKLGATPVEDAQLVIKVPVAINVSDPLIYIYKPQLYVSGELFECFSKDILLDTESIDVQREWPMHKFDMHVVTNKMQETVDLKHKRDVNETRFELYNVKNIAASQLANESFINDILYMNCSTSNVYCTTIVCNLSVLKTLQDIGKVLIKLVLNVERLKGNILTSNKVVLKFDTEATVEILKPAVRLPVNETRSTIQLATMFYNSPKSEELQLWIIIASISVGLLLLIIFAMILSMLGFFKRKGKQNLSNDERLEETKELPRD</sequence>
<dbReference type="AlphaFoldDB" id="A0A154PLR9"/>
<dbReference type="GO" id="GO:0007229">
    <property type="term" value="P:integrin-mediated signaling pathway"/>
    <property type="evidence" value="ECO:0007669"/>
    <property type="project" value="UniProtKB-KW"/>
</dbReference>